<dbReference type="AlphaFoldDB" id="A0AAD5SPH4"/>
<dbReference type="Proteomes" id="UP001211907">
    <property type="component" value="Unassembled WGS sequence"/>
</dbReference>
<keyword evidence="2" id="KW-1185">Reference proteome</keyword>
<accession>A0AAD5SPH4</accession>
<proteinExistence type="predicted"/>
<organism evidence="1 2">
    <name type="scientific">Physocladia obscura</name>
    <dbReference type="NCBI Taxonomy" id="109957"/>
    <lineage>
        <taxon>Eukaryota</taxon>
        <taxon>Fungi</taxon>
        <taxon>Fungi incertae sedis</taxon>
        <taxon>Chytridiomycota</taxon>
        <taxon>Chytridiomycota incertae sedis</taxon>
        <taxon>Chytridiomycetes</taxon>
        <taxon>Chytridiales</taxon>
        <taxon>Chytriomycetaceae</taxon>
        <taxon>Physocladia</taxon>
    </lineage>
</organism>
<sequence length="61" mass="6724">LIELSENILTGMKRTRDQLDADIIAVGGLLLTLKVQCSVLEDTSLALNPEESEISQEILNR</sequence>
<comment type="caution">
    <text evidence="1">The sequence shown here is derived from an EMBL/GenBank/DDBJ whole genome shotgun (WGS) entry which is preliminary data.</text>
</comment>
<feature type="non-terminal residue" evidence="1">
    <location>
        <position position="1"/>
    </location>
</feature>
<gene>
    <name evidence="1" type="ORF">HK100_008567</name>
</gene>
<evidence type="ECO:0000313" key="1">
    <source>
        <dbReference type="EMBL" id="KAJ3086804.1"/>
    </source>
</evidence>
<dbReference type="EMBL" id="JADGJH010004196">
    <property type="protein sequence ID" value="KAJ3086804.1"/>
    <property type="molecule type" value="Genomic_DNA"/>
</dbReference>
<name>A0AAD5SPH4_9FUNG</name>
<reference evidence="1" key="1">
    <citation type="submission" date="2020-05" db="EMBL/GenBank/DDBJ databases">
        <title>Phylogenomic resolution of chytrid fungi.</title>
        <authorList>
            <person name="Stajich J.E."/>
            <person name="Amses K."/>
            <person name="Simmons R."/>
            <person name="Seto K."/>
            <person name="Myers J."/>
            <person name="Bonds A."/>
            <person name="Quandt C.A."/>
            <person name="Barry K."/>
            <person name="Liu P."/>
            <person name="Grigoriev I."/>
            <person name="Longcore J.E."/>
            <person name="James T.Y."/>
        </authorList>
    </citation>
    <scope>NUCLEOTIDE SEQUENCE</scope>
    <source>
        <strain evidence="1">JEL0513</strain>
    </source>
</reference>
<evidence type="ECO:0000313" key="2">
    <source>
        <dbReference type="Proteomes" id="UP001211907"/>
    </source>
</evidence>
<feature type="non-terminal residue" evidence="1">
    <location>
        <position position="61"/>
    </location>
</feature>
<protein>
    <submittedName>
        <fullName evidence="1">Uncharacterized protein</fullName>
    </submittedName>
</protein>